<feature type="domain" description="Sulfatase N-terminal" evidence="1">
    <location>
        <begin position="2"/>
        <end position="128"/>
    </location>
</feature>
<sequence>MNLIVLVLDSLRQDHVSYYNQGTSVFSDVTACKTPNIDKFAEGAVVFDNMYAEALPTIPVRAALVTGNRTLINRPWSPLTSNDISLPQITALEGYVNGIASDTYHYRAAGMTYHEYYHSYQWIRGQEYDPYRSQP</sequence>
<gene>
    <name evidence="2" type="ORF">METZ01_LOCUS378367</name>
</gene>
<dbReference type="AlphaFoldDB" id="A0A382TU46"/>
<name>A0A382TU46_9ZZZZ</name>
<dbReference type="InterPro" id="IPR000917">
    <property type="entry name" value="Sulfatase_N"/>
</dbReference>
<dbReference type="InterPro" id="IPR052701">
    <property type="entry name" value="GAG_Ulvan_Degrading_Sulfatases"/>
</dbReference>
<dbReference type="PANTHER" id="PTHR43751">
    <property type="entry name" value="SULFATASE"/>
    <property type="match status" value="1"/>
</dbReference>
<dbReference type="Gene3D" id="3.40.720.10">
    <property type="entry name" value="Alkaline Phosphatase, subunit A"/>
    <property type="match status" value="1"/>
</dbReference>
<dbReference type="SUPFAM" id="SSF53649">
    <property type="entry name" value="Alkaline phosphatase-like"/>
    <property type="match status" value="1"/>
</dbReference>
<protein>
    <recommendedName>
        <fullName evidence="1">Sulfatase N-terminal domain-containing protein</fullName>
    </recommendedName>
</protein>
<proteinExistence type="predicted"/>
<accession>A0A382TU46</accession>
<evidence type="ECO:0000259" key="1">
    <source>
        <dbReference type="Pfam" id="PF00884"/>
    </source>
</evidence>
<dbReference type="PANTHER" id="PTHR43751:SF3">
    <property type="entry name" value="SULFATASE N-TERMINAL DOMAIN-CONTAINING PROTEIN"/>
    <property type="match status" value="1"/>
</dbReference>
<organism evidence="2">
    <name type="scientific">marine metagenome</name>
    <dbReference type="NCBI Taxonomy" id="408172"/>
    <lineage>
        <taxon>unclassified sequences</taxon>
        <taxon>metagenomes</taxon>
        <taxon>ecological metagenomes</taxon>
    </lineage>
</organism>
<reference evidence="2" key="1">
    <citation type="submission" date="2018-05" db="EMBL/GenBank/DDBJ databases">
        <authorList>
            <person name="Lanie J.A."/>
            <person name="Ng W.-L."/>
            <person name="Kazmierczak K.M."/>
            <person name="Andrzejewski T.M."/>
            <person name="Davidsen T.M."/>
            <person name="Wayne K.J."/>
            <person name="Tettelin H."/>
            <person name="Glass J.I."/>
            <person name="Rusch D."/>
            <person name="Podicherti R."/>
            <person name="Tsui H.-C.T."/>
            <person name="Winkler M.E."/>
        </authorList>
    </citation>
    <scope>NUCLEOTIDE SEQUENCE</scope>
</reference>
<dbReference type="EMBL" id="UINC01139142">
    <property type="protein sequence ID" value="SVD25513.1"/>
    <property type="molecule type" value="Genomic_DNA"/>
</dbReference>
<feature type="non-terminal residue" evidence="2">
    <location>
        <position position="135"/>
    </location>
</feature>
<dbReference type="Pfam" id="PF00884">
    <property type="entry name" value="Sulfatase"/>
    <property type="match status" value="1"/>
</dbReference>
<dbReference type="InterPro" id="IPR017850">
    <property type="entry name" value="Alkaline_phosphatase_core_sf"/>
</dbReference>
<evidence type="ECO:0000313" key="2">
    <source>
        <dbReference type="EMBL" id="SVD25513.1"/>
    </source>
</evidence>